<sequence length="93" mass="9785">MGMSGHVGDMSGIEERATPLPHPEAEVSSLTQRATKMEVQLMEVAWGGGWGRQEPGGGISWGLHTEPRAEIGLCGQEAFGESEAGVPQDPVTV</sequence>
<feature type="region of interest" description="Disordered" evidence="1">
    <location>
        <begin position="1"/>
        <end position="28"/>
    </location>
</feature>
<comment type="caution">
    <text evidence="2">The sequence shown here is derived from an EMBL/GenBank/DDBJ whole genome shotgun (WGS) entry which is preliminary data.</text>
</comment>
<evidence type="ECO:0000313" key="2">
    <source>
        <dbReference type="EMBL" id="MXQ80716.1"/>
    </source>
</evidence>
<evidence type="ECO:0000256" key="1">
    <source>
        <dbReference type="SAM" id="MobiDB-lite"/>
    </source>
</evidence>
<evidence type="ECO:0000313" key="3">
    <source>
        <dbReference type="Proteomes" id="UP000322234"/>
    </source>
</evidence>
<keyword evidence="3" id="KW-1185">Reference proteome</keyword>
<dbReference type="Proteomes" id="UP000322234">
    <property type="component" value="Unassembled WGS sequence"/>
</dbReference>
<dbReference type="AlphaFoldDB" id="A0A6B0QWP1"/>
<protein>
    <submittedName>
        <fullName evidence="2">Uncharacterized protein</fullName>
    </submittedName>
</protein>
<accession>A0A6B0QWP1</accession>
<organism evidence="2 3">
    <name type="scientific">Bos mutus</name>
    <name type="common">wild yak</name>
    <dbReference type="NCBI Taxonomy" id="72004"/>
    <lineage>
        <taxon>Eukaryota</taxon>
        <taxon>Metazoa</taxon>
        <taxon>Chordata</taxon>
        <taxon>Craniata</taxon>
        <taxon>Vertebrata</taxon>
        <taxon>Euteleostomi</taxon>
        <taxon>Mammalia</taxon>
        <taxon>Eutheria</taxon>
        <taxon>Laurasiatheria</taxon>
        <taxon>Artiodactyla</taxon>
        <taxon>Ruminantia</taxon>
        <taxon>Pecora</taxon>
        <taxon>Bovidae</taxon>
        <taxon>Bovinae</taxon>
        <taxon>Bos</taxon>
    </lineage>
</organism>
<proteinExistence type="predicted"/>
<name>A0A6B0QWP1_9CETA</name>
<reference evidence="2" key="1">
    <citation type="submission" date="2019-10" db="EMBL/GenBank/DDBJ databases">
        <title>The sequence and de novo assembly of the wild yak genome.</title>
        <authorList>
            <person name="Liu Y."/>
        </authorList>
    </citation>
    <scope>NUCLEOTIDE SEQUENCE [LARGE SCALE GENOMIC DNA]</scope>
    <source>
        <strain evidence="2">WY2019</strain>
    </source>
</reference>
<gene>
    <name evidence="2" type="ORF">E5288_WYG009067</name>
</gene>
<dbReference type="EMBL" id="VBQZ03000005">
    <property type="protein sequence ID" value="MXQ80716.1"/>
    <property type="molecule type" value="Genomic_DNA"/>
</dbReference>